<proteinExistence type="predicted"/>
<feature type="transmembrane region" description="Helical" evidence="1">
    <location>
        <begin position="57"/>
        <end position="80"/>
    </location>
</feature>
<dbReference type="Proteomes" id="UP001432027">
    <property type="component" value="Unassembled WGS sequence"/>
</dbReference>
<keyword evidence="1" id="KW-0812">Transmembrane</keyword>
<evidence type="ECO:0000313" key="2">
    <source>
        <dbReference type="EMBL" id="GMS88753.1"/>
    </source>
</evidence>
<gene>
    <name evidence="2" type="ORF">PENTCL1PPCAC_10928</name>
</gene>
<keyword evidence="3" id="KW-1185">Reference proteome</keyword>
<reference evidence="2" key="1">
    <citation type="submission" date="2023-10" db="EMBL/GenBank/DDBJ databases">
        <title>Genome assembly of Pristionchus species.</title>
        <authorList>
            <person name="Yoshida K."/>
            <person name="Sommer R.J."/>
        </authorList>
    </citation>
    <scope>NUCLEOTIDE SEQUENCE</scope>
    <source>
        <strain evidence="2">RS0144</strain>
    </source>
</reference>
<keyword evidence="1" id="KW-0472">Membrane</keyword>
<protein>
    <recommendedName>
        <fullName evidence="4">G protein-coupled receptor</fullName>
    </recommendedName>
</protein>
<comment type="caution">
    <text evidence="2">The sequence shown here is derived from an EMBL/GenBank/DDBJ whole genome shotgun (WGS) entry which is preliminary data.</text>
</comment>
<feature type="transmembrane region" description="Helical" evidence="1">
    <location>
        <begin position="12"/>
        <end position="36"/>
    </location>
</feature>
<feature type="non-terminal residue" evidence="2">
    <location>
        <position position="118"/>
    </location>
</feature>
<feature type="non-terminal residue" evidence="2">
    <location>
        <position position="1"/>
    </location>
</feature>
<sequence>LLTTPHALPWSLLVSLIVLTSLRIALLVNAHFAVFADKNAILFRIEWGFIKSKSSRIFIILFFDLFLLLFLIKYTLAFLLGEEIGSDEATRPVWYLSHVLAAILRQECLTHSTMGKVL</sequence>
<accession>A0AAV5T7E9</accession>
<dbReference type="AlphaFoldDB" id="A0AAV5T7E9"/>
<organism evidence="2 3">
    <name type="scientific">Pristionchus entomophagus</name>
    <dbReference type="NCBI Taxonomy" id="358040"/>
    <lineage>
        <taxon>Eukaryota</taxon>
        <taxon>Metazoa</taxon>
        <taxon>Ecdysozoa</taxon>
        <taxon>Nematoda</taxon>
        <taxon>Chromadorea</taxon>
        <taxon>Rhabditida</taxon>
        <taxon>Rhabditina</taxon>
        <taxon>Diplogasteromorpha</taxon>
        <taxon>Diplogasteroidea</taxon>
        <taxon>Neodiplogasteridae</taxon>
        <taxon>Pristionchus</taxon>
    </lineage>
</organism>
<evidence type="ECO:0008006" key="4">
    <source>
        <dbReference type="Google" id="ProtNLM"/>
    </source>
</evidence>
<dbReference type="EMBL" id="BTSX01000003">
    <property type="protein sequence ID" value="GMS88753.1"/>
    <property type="molecule type" value="Genomic_DNA"/>
</dbReference>
<keyword evidence="1" id="KW-1133">Transmembrane helix</keyword>
<evidence type="ECO:0000256" key="1">
    <source>
        <dbReference type="SAM" id="Phobius"/>
    </source>
</evidence>
<evidence type="ECO:0000313" key="3">
    <source>
        <dbReference type="Proteomes" id="UP001432027"/>
    </source>
</evidence>
<name>A0AAV5T7E9_9BILA</name>